<protein>
    <submittedName>
        <fullName evidence="1">Uncharacterized protein</fullName>
    </submittedName>
</protein>
<gene>
    <name evidence="1" type="ORF">CK625_11045</name>
</gene>
<dbReference type="RefSeq" id="WP_095540378.1">
    <property type="nucleotide sequence ID" value="NZ_NSJB01000010.1"/>
</dbReference>
<organism evidence="1 2">
    <name type="scientific">Vandammella animalimorsus</name>
    <dbReference type="NCBI Taxonomy" id="2029117"/>
    <lineage>
        <taxon>Bacteria</taxon>
        <taxon>Pseudomonadati</taxon>
        <taxon>Pseudomonadota</taxon>
        <taxon>Betaproteobacteria</taxon>
        <taxon>Burkholderiales</taxon>
        <taxon>Comamonadaceae</taxon>
        <taxon>Vandammella</taxon>
    </lineage>
</organism>
<proteinExistence type="predicted"/>
<name>A0A2A2AD43_9BURK</name>
<reference evidence="1 2" key="1">
    <citation type="submission" date="2017-08" db="EMBL/GenBank/DDBJ databases">
        <title>WGS of Clinical strains of the CDC Group NO-1 linked to zoonotic infections in humans.</title>
        <authorList>
            <person name="Bernier A.-M."/>
            <person name="Bernard K."/>
        </authorList>
    </citation>
    <scope>NUCLEOTIDE SEQUENCE [LARGE SCALE GENOMIC DNA]</scope>
    <source>
        <strain evidence="1 2">NML00-0135</strain>
    </source>
</reference>
<accession>A0A2A2AD43</accession>
<dbReference type="EMBL" id="NSJB01000010">
    <property type="protein sequence ID" value="PAT36470.1"/>
    <property type="molecule type" value="Genomic_DNA"/>
</dbReference>
<evidence type="ECO:0000313" key="2">
    <source>
        <dbReference type="Proteomes" id="UP000218054"/>
    </source>
</evidence>
<comment type="caution">
    <text evidence="1">The sequence shown here is derived from an EMBL/GenBank/DDBJ whole genome shotgun (WGS) entry which is preliminary data.</text>
</comment>
<evidence type="ECO:0000313" key="1">
    <source>
        <dbReference type="EMBL" id="PAT36470.1"/>
    </source>
</evidence>
<keyword evidence="2" id="KW-1185">Reference proteome</keyword>
<sequence length="165" mass="19084">MKQKPFEAKDVPGFGTVIQGLFNALAYNTQIEDIAGRQPEVRLILEIEDRRKQKTGFRSRACCAIAQISEHPATSSYFAKDFMQEILWLDDVLSLRASPVSIKAVQLKNLFTIHHNWSVFNIIRIFHHFHPAKVQQATLEDYRRADDEARAWFDTPYLGLCNDFE</sequence>
<dbReference type="AlphaFoldDB" id="A0A2A2AD43"/>
<dbReference type="Proteomes" id="UP000218054">
    <property type="component" value="Unassembled WGS sequence"/>
</dbReference>